<sequence>MNRVSHFNLRLLTSLGCWLLGLMLHFHLQLLQTPNHGAMACIQQSRVNCSRWEDEPDKHCCFGSFCQIEFYDDKTGEEAGTCVECISVGRYCQEDFECCTTNCGINFLCLAEKNAEGPSGGNANVN</sequence>
<name>A0A3S5AW23_9PLAT</name>
<dbReference type="AlphaFoldDB" id="A0A3S5AW23"/>
<proteinExistence type="predicted"/>
<gene>
    <name evidence="1" type="ORF">PXEA_LOCUS23430</name>
</gene>
<comment type="caution">
    <text evidence="1">The sequence shown here is derived from an EMBL/GenBank/DDBJ whole genome shotgun (WGS) entry which is preliminary data.</text>
</comment>
<dbReference type="Proteomes" id="UP000784294">
    <property type="component" value="Unassembled WGS sequence"/>
</dbReference>
<reference evidence="1" key="1">
    <citation type="submission" date="2018-11" db="EMBL/GenBank/DDBJ databases">
        <authorList>
            <consortium name="Pathogen Informatics"/>
        </authorList>
    </citation>
    <scope>NUCLEOTIDE SEQUENCE</scope>
</reference>
<keyword evidence="2" id="KW-1185">Reference proteome</keyword>
<evidence type="ECO:0000313" key="2">
    <source>
        <dbReference type="Proteomes" id="UP000784294"/>
    </source>
</evidence>
<evidence type="ECO:0000313" key="1">
    <source>
        <dbReference type="EMBL" id="VEL29990.1"/>
    </source>
</evidence>
<organism evidence="1 2">
    <name type="scientific">Protopolystoma xenopodis</name>
    <dbReference type="NCBI Taxonomy" id="117903"/>
    <lineage>
        <taxon>Eukaryota</taxon>
        <taxon>Metazoa</taxon>
        <taxon>Spiralia</taxon>
        <taxon>Lophotrochozoa</taxon>
        <taxon>Platyhelminthes</taxon>
        <taxon>Monogenea</taxon>
        <taxon>Polyopisthocotylea</taxon>
        <taxon>Polystomatidea</taxon>
        <taxon>Polystomatidae</taxon>
        <taxon>Protopolystoma</taxon>
    </lineage>
</organism>
<dbReference type="EMBL" id="CAAALY010108311">
    <property type="protein sequence ID" value="VEL29990.1"/>
    <property type="molecule type" value="Genomic_DNA"/>
</dbReference>
<protein>
    <submittedName>
        <fullName evidence="1">Uncharacterized protein</fullName>
    </submittedName>
</protein>
<accession>A0A3S5AW23</accession>